<gene>
    <name evidence="3" type="ORF">AB0I59_37375</name>
</gene>
<name>A0ABV3GRP9_MICGL</name>
<dbReference type="RefSeq" id="WP_358140750.1">
    <property type="nucleotide sequence ID" value="NZ_JBFALK010000029.1"/>
</dbReference>
<dbReference type="Gene3D" id="2.60.120.260">
    <property type="entry name" value="Galactose-binding domain-like"/>
    <property type="match status" value="1"/>
</dbReference>
<dbReference type="PROSITE" id="PS00430">
    <property type="entry name" value="TONB_DEPENDENT_REC_1"/>
    <property type="match status" value="1"/>
</dbReference>
<dbReference type="Gene3D" id="3.20.20.80">
    <property type="entry name" value="Glycosidases"/>
    <property type="match status" value="1"/>
</dbReference>
<dbReference type="InterPro" id="IPR017853">
    <property type="entry name" value="GH"/>
</dbReference>
<evidence type="ECO:0000256" key="1">
    <source>
        <dbReference type="SAM" id="SignalP"/>
    </source>
</evidence>
<comment type="caution">
    <text evidence="3">The sequence shown here is derived from an EMBL/GenBank/DDBJ whole genome shotgun (WGS) entry which is preliminary data.</text>
</comment>
<dbReference type="Proteomes" id="UP001551675">
    <property type="component" value="Unassembled WGS sequence"/>
</dbReference>
<reference evidence="3 4" key="1">
    <citation type="submission" date="2024-06" db="EMBL/GenBank/DDBJ databases">
        <title>The Natural Products Discovery Center: Release of the First 8490 Sequenced Strains for Exploring Actinobacteria Biosynthetic Diversity.</title>
        <authorList>
            <person name="Kalkreuter E."/>
            <person name="Kautsar S.A."/>
            <person name="Yang D."/>
            <person name="Bader C.D."/>
            <person name="Teijaro C.N."/>
            <person name="Fluegel L."/>
            <person name="Davis C.M."/>
            <person name="Simpson J.R."/>
            <person name="Lauterbach L."/>
            <person name="Steele A.D."/>
            <person name="Gui C."/>
            <person name="Meng S."/>
            <person name="Li G."/>
            <person name="Viehrig K."/>
            <person name="Ye F."/>
            <person name="Su P."/>
            <person name="Kiefer A.F."/>
            <person name="Nichols A."/>
            <person name="Cepeda A.J."/>
            <person name="Yan W."/>
            <person name="Fan B."/>
            <person name="Jiang Y."/>
            <person name="Adhikari A."/>
            <person name="Zheng C.-J."/>
            <person name="Schuster L."/>
            <person name="Cowan T.M."/>
            <person name="Smanski M.J."/>
            <person name="Chevrette M.G."/>
            <person name="De Carvalho L.P.S."/>
            <person name="Shen B."/>
        </authorList>
    </citation>
    <scope>NUCLEOTIDE SEQUENCE [LARGE SCALE GENOMIC DNA]</scope>
    <source>
        <strain evidence="3 4">NPDC050100</strain>
    </source>
</reference>
<sequence length="1055" mass="113945">MSHTHSSSPRVRTRSARLRGGLLALTLALSGLTVSTPAHARTALGVTGVAVGQDTVVVTGASNGGRVTLYALDAWQDPESRAGEQPVATVDAAADGTFTAEVPRLDGDEDRLHDKFLAVADGGEVLGGVRYATDLRFPAANQSPYPQVPGKKGLQVQMTDDAEELGTAHAAINLALDTVMLAGPGDPGKTIEFVSQGKRYYFDKSAVTGVDAQVKPLSDNGILVNMIVLVYDSKKAGSAASTLIHPDAEIGKGTVYAFNVKNAQGEEYFTAAMDFFAQRYTRADAKYGRAWGWIVGNEIDAQQYWYNMGHQERGVFLEQYARALRLTWQAVRKADANGRVYTSLTHFWTGAVGDDPTYTYKGRDVVEGLNAITKAQGDFDWYIAYHPYPENLFDPAFWNDKTATDGFDTLRITFKNIEVLPRYLAQERLLFDGRPRRVILSEQGLNSQDYTDDALKLQAAAYAYAYYKIAFSEGIDSFILHRHVDHKQEGGLRLGLWTWDEEHTSPSNPGDRKPLYDVFRYIDTERSLEVTEFAKKIIGIADWKDAIPGFDPAKLATRKVPSTVGVQLDAKPALERVISDFEQDTGGWRPSDNAAAVERVAVDGGHALRVSFDRDLPSWSMYAKPYKGADLLLDKALDASRTPQLSVSVRVPETADDGFTPGNVFSAKVRVYGPDGQVAEGVGSIDPARGWNRLTLDLSRWAGRGAISRVKVWVRGSVGSDWAGSYEIDRLSLAPVAVPSAGHRNVEITASAAERGVIGSAVTFTVTDHDVLPLVGSIRLGGCDSVTVDPAVLRVTGARTGESRTTTTKLTAYSPVDGNHPVVCATYAGETHRVTVRLPAAAAYVPPNPDAFANREFSDTFDTDSSARYQTHRVLPEDKETPQLTVGGGTLSAEHPTASWFGLVAGDVSPRNPAFSTAITIRKFQGNSTDMDTVYAGLVKDGTTDVAAFYVNTAKFAGFEVRGPQVPGGLAVFGVKQGVTIPDGGRFALSLVGDRAAMYADSGDGWKLLTAATLEHLPQLTDPDVRAGYRYGFGLRGDAGTAPLVLDAVEGRSIS</sequence>
<feature type="domain" description="DUF5722" evidence="2">
    <location>
        <begin position="144"/>
        <end position="545"/>
    </location>
</feature>
<dbReference type="InterPro" id="IPR010916">
    <property type="entry name" value="TonB_box_CS"/>
</dbReference>
<proteinExistence type="predicted"/>
<evidence type="ECO:0000313" key="4">
    <source>
        <dbReference type="Proteomes" id="UP001551675"/>
    </source>
</evidence>
<organism evidence="3 4">
    <name type="scientific">Microtetraspora glauca</name>
    <dbReference type="NCBI Taxonomy" id="1996"/>
    <lineage>
        <taxon>Bacteria</taxon>
        <taxon>Bacillati</taxon>
        <taxon>Actinomycetota</taxon>
        <taxon>Actinomycetes</taxon>
        <taxon>Streptosporangiales</taxon>
        <taxon>Streptosporangiaceae</taxon>
        <taxon>Microtetraspora</taxon>
    </lineage>
</organism>
<feature type="signal peptide" evidence="1">
    <location>
        <begin position="1"/>
        <end position="40"/>
    </location>
</feature>
<keyword evidence="4" id="KW-1185">Reference proteome</keyword>
<evidence type="ECO:0000313" key="3">
    <source>
        <dbReference type="EMBL" id="MEV0974300.1"/>
    </source>
</evidence>
<feature type="chain" id="PRO_5045100166" evidence="1">
    <location>
        <begin position="41"/>
        <end position="1055"/>
    </location>
</feature>
<keyword evidence="1" id="KW-0732">Signal</keyword>
<protein>
    <submittedName>
        <fullName evidence="3">DUF5722 domain-containing protein</fullName>
    </submittedName>
</protein>
<dbReference type="EMBL" id="JBFALK010000029">
    <property type="protein sequence ID" value="MEV0974300.1"/>
    <property type="molecule type" value="Genomic_DNA"/>
</dbReference>
<dbReference type="SUPFAM" id="SSF51445">
    <property type="entry name" value="(Trans)glycosidases"/>
    <property type="match status" value="1"/>
</dbReference>
<dbReference type="InterPro" id="IPR043780">
    <property type="entry name" value="DUF5722"/>
</dbReference>
<evidence type="ECO:0000259" key="2">
    <source>
        <dbReference type="Pfam" id="PF18989"/>
    </source>
</evidence>
<dbReference type="Pfam" id="PF18989">
    <property type="entry name" value="DUF5722"/>
    <property type="match status" value="1"/>
</dbReference>
<accession>A0ABV3GRP9</accession>